<dbReference type="OrthoDB" id="1441145at2"/>
<dbReference type="AlphaFoldDB" id="A0A5B8USR6"/>
<sequence>METTNSLSSRALQYYVIARKWGSDLEFYKFETGFLRTLLDDYYFNIQHKDGRADVLELNRELMKLDADKNQLEKALDEQIRHLELMSEDVVPEDVSWLAGKQIRLEYMVTNIFSEYKELKKKIFSFLQKPHSQNGLATNMLFPN</sequence>
<dbReference type="RefSeq" id="WP_147030717.1">
    <property type="nucleotide sequence ID" value="NZ_CP042436.1"/>
</dbReference>
<dbReference type="EMBL" id="CP042436">
    <property type="protein sequence ID" value="QEC62140.1"/>
    <property type="molecule type" value="Genomic_DNA"/>
</dbReference>
<keyword evidence="1" id="KW-0175">Coiled coil</keyword>
<dbReference type="Proteomes" id="UP000321479">
    <property type="component" value="Chromosome"/>
</dbReference>
<protein>
    <submittedName>
        <fullName evidence="2">Uncharacterized protein</fullName>
    </submittedName>
</protein>
<name>A0A5B8USR6_9SPHI</name>
<evidence type="ECO:0000313" key="2">
    <source>
        <dbReference type="EMBL" id="QEC62140.1"/>
    </source>
</evidence>
<evidence type="ECO:0000256" key="1">
    <source>
        <dbReference type="SAM" id="Coils"/>
    </source>
</evidence>
<keyword evidence="3" id="KW-1185">Reference proteome</keyword>
<feature type="coiled-coil region" evidence="1">
    <location>
        <begin position="55"/>
        <end position="89"/>
    </location>
</feature>
<proteinExistence type="predicted"/>
<gene>
    <name evidence="2" type="ORF">FRZ54_05925</name>
</gene>
<reference evidence="2 3" key="1">
    <citation type="journal article" date="2017" name="Curr. Microbiol.">
        <title>Mucilaginibacter ginsenosidivorans sp. nov., Isolated from Soil of Ginseng Field.</title>
        <authorList>
            <person name="Kim M.M."/>
            <person name="Siddiqi M.Z."/>
            <person name="Im W.T."/>
        </authorList>
    </citation>
    <scope>NUCLEOTIDE SEQUENCE [LARGE SCALE GENOMIC DNA]</scope>
    <source>
        <strain evidence="2 3">Gsoil 3017</strain>
    </source>
</reference>
<evidence type="ECO:0000313" key="3">
    <source>
        <dbReference type="Proteomes" id="UP000321479"/>
    </source>
</evidence>
<dbReference type="KEGG" id="mgin:FRZ54_05925"/>
<accession>A0A5B8USR6</accession>
<organism evidence="2 3">
    <name type="scientific">Mucilaginibacter ginsenosidivorans</name>
    <dbReference type="NCBI Taxonomy" id="398053"/>
    <lineage>
        <taxon>Bacteria</taxon>
        <taxon>Pseudomonadati</taxon>
        <taxon>Bacteroidota</taxon>
        <taxon>Sphingobacteriia</taxon>
        <taxon>Sphingobacteriales</taxon>
        <taxon>Sphingobacteriaceae</taxon>
        <taxon>Mucilaginibacter</taxon>
    </lineage>
</organism>